<reference evidence="1" key="2">
    <citation type="journal article" date="2021" name="PeerJ">
        <title>Extensive microbial diversity within the chicken gut microbiome revealed by metagenomics and culture.</title>
        <authorList>
            <person name="Gilroy R."/>
            <person name="Ravi A."/>
            <person name="Getino M."/>
            <person name="Pursley I."/>
            <person name="Horton D.L."/>
            <person name="Alikhan N.F."/>
            <person name="Baker D."/>
            <person name="Gharbi K."/>
            <person name="Hall N."/>
            <person name="Watson M."/>
            <person name="Adriaenssens E.M."/>
            <person name="Foster-Nyarko E."/>
            <person name="Jarju S."/>
            <person name="Secka A."/>
            <person name="Antonio M."/>
            <person name="Oren A."/>
            <person name="Chaudhuri R.R."/>
            <person name="La Ragione R."/>
            <person name="Hildebrand F."/>
            <person name="Pallen M.J."/>
        </authorList>
    </citation>
    <scope>NUCLEOTIDE SEQUENCE</scope>
    <source>
        <strain evidence="1">CHK188-20938</strain>
    </source>
</reference>
<organism evidence="1 2">
    <name type="scientific">Candidatus Scatomonas pullistercoris</name>
    <dbReference type="NCBI Taxonomy" id="2840920"/>
    <lineage>
        <taxon>Bacteria</taxon>
        <taxon>Bacillati</taxon>
        <taxon>Bacillota</taxon>
        <taxon>Clostridia</taxon>
        <taxon>Lachnospirales</taxon>
        <taxon>Lachnospiraceae</taxon>
        <taxon>Lachnospiraceae incertae sedis</taxon>
        <taxon>Candidatus Scatomonas</taxon>
    </lineage>
</organism>
<evidence type="ECO:0000313" key="1">
    <source>
        <dbReference type="EMBL" id="HIV24468.1"/>
    </source>
</evidence>
<dbReference type="EMBL" id="DVOO01000006">
    <property type="protein sequence ID" value="HIV24468.1"/>
    <property type="molecule type" value="Genomic_DNA"/>
</dbReference>
<dbReference type="AlphaFoldDB" id="A0A9D1P0L6"/>
<proteinExistence type="predicted"/>
<comment type="caution">
    <text evidence="1">The sequence shown here is derived from an EMBL/GenBank/DDBJ whole genome shotgun (WGS) entry which is preliminary data.</text>
</comment>
<accession>A0A9D1P0L6</accession>
<gene>
    <name evidence="1" type="ORF">IAB71_01565</name>
</gene>
<evidence type="ECO:0008006" key="3">
    <source>
        <dbReference type="Google" id="ProtNLM"/>
    </source>
</evidence>
<reference evidence="1" key="1">
    <citation type="submission" date="2020-10" db="EMBL/GenBank/DDBJ databases">
        <authorList>
            <person name="Gilroy R."/>
        </authorList>
    </citation>
    <scope>NUCLEOTIDE SEQUENCE</scope>
    <source>
        <strain evidence="1">CHK188-20938</strain>
    </source>
</reference>
<dbReference type="PROSITE" id="PS51257">
    <property type="entry name" value="PROKAR_LIPOPROTEIN"/>
    <property type="match status" value="1"/>
</dbReference>
<name>A0A9D1P0L6_9FIRM</name>
<protein>
    <recommendedName>
        <fullName evidence="3">Lipocalin-like domain-containing protein</fullName>
    </recommendedName>
</protein>
<sequence length="140" mass="14970">MKITGLLTGLVLLLLAGCGNRGVPGIDEYAWTMTSVLTMADGQVIACGEKQSSSYENARKIELVCTAEDGTLTLTDQTNNQTYAGTYQLSEKNQEAAMYTVSVSGLKGLGIAAMTEYLDGSKDPTFILNLGGYMVYFLAE</sequence>
<dbReference type="Proteomes" id="UP000824169">
    <property type="component" value="Unassembled WGS sequence"/>
</dbReference>
<evidence type="ECO:0000313" key="2">
    <source>
        <dbReference type="Proteomes" id="UP000824169"/>
    </source>
</evidence>